<comment type="caution">
    <text evidence="1">The sequence shown here is derived from an EMBL/GenBank/DDBJ whole genome shotgun (WGS) entry which is preliminary data.</text>
</comment>
<evidence type="ECO:0008006" key="3">
    <source>
        <dbReference type="Google" id="ProtNLM"/>
    </source>
</evidence>
<gene>
    <name evidence="1" type="ORF">D356_00591</name>
</gene>
<dbReference type="PROSITE" id="PS51257">
    <property type="entry name" value="PROKAR_LIPOPROTEIN"/>
    <property type="match status" value="1"/>
</dbReference>
<evidence type="ECO:0000313" key="1">
    <source>
        <dbReference type="EMBL" id="EPI14690.1"/>
    </source>
</evidence>
<dbReference type="Proteomes" id="UP000014622">
    <property type="component" value="Unassembled WGS sequence"/>
</dbReference>
<reference evidence="1 2" key="1">
    <citation type="submission" date="2013-06" db="EMBL/GenBank/DDBJ databases">
        <authorList>
            <person name="Weinstock G."/>
            <person name="Sodergren E."/>
            <person name="Lobos E.A."/>
            <person name="Fulton L."/>
            <person name="Fulton R."/>
            <person name="Courtney L."/>
            <person name="Fronick C."/>
            <person name="O'Laughlin M."/>
            <person name="Godfrey J."/>
            <person name="Wilson R.M."/>
            <person name="Miner T."/>
            <person name="Farmer C."/>
            <person name="Delehaunty K."/>
            <person name="Cordes M."/>
            <person name="Minx P."/>
            <person name="Tomlinson C."/>
            <person name="Chen J."/>
            <person name="Wollam A."/>
            <person name="Pepin K.H."/>
            <person name="Bhonagiri V."/>
            <person name="Zhang X."/>
            <person name="Warren W."/>
            <person name="Mitreva M."/>
            <person name="Mardis E.R."/>
            <person name="Wilson R.K."/>
        </authorList>
    </citation>
    <scope>NUCLEOTIDE SEQUENCE [LARGE SCALE GENOMIC DNA]</scope>
    <source>
        <strain evidence="1 2">SD2A-2</strain>
    </source>
</reference>
<evidence type="ECO:0000313" key="2">
    <source>
        <dbReference type="Proteomes" id="UP000014622"/>
    </source>
</evidence>
<sequence>MEEEMKKIVGVGLILFSSIVLGACGNSNSNSDTPKETTTASSTMVSLEFSSSVEKKTNLLSNDSDFGKIADNVPDGESIEVQGKQDYSTNFNDNSWAGVNLNIDRVSVVKTTDIKDYSDNQYNGFVAVHYNIDNTQQDVSIYPNQATIVTDYGEQVDDGGVFNYDSWDGDFMKGTKKDGWGIYPLSKLPDASSIKSLRLKIDSSYETDNYDDENSYHTYDINLNLQ</sequence>
<proteinExistence type="predicted"/>
<name>A0AB73AC83_ENTFC</name>
<dbReference type="AlphaFoldDB" id="A0AB73AC83"/>
<protein>
    <recommendedName>
        <fullName evidence="3">DUF4352 domain-containing protein</fullName>
    </recommendedName>
</protein>
<organism evidence="1 2">
    <name type="scientific">Enterococcus faecium SD2A-2</name>
    <dbReference type="NCBI Taxonomy" id="1244154"/>
    <lineage>
        <taxon>Bacteria</taxon>
        <taxon>Bacillati</taxon>
        <taxon>Bacillota</taxon>
        <taxon>Bacilli</taxon>
        <taxon>Lactobacillales</taxon>
        <taxon>Enterococcaceae</taxon>
        <taxon>Enterococcus</taxon>
    </lineage>
</organism>
<dbReference type="EMBL" id="ATIT01000052">
    <property type="protein sequence ID" value="EPI14690.1"/>
    <property type="molecule type" value="Genomic_DNA"/>
</dbReference>
<accession>A0AB73AC83</accession>